<proteinExistence type="predicted"/>
<organism evidence="2 3">
    <name type="scientific">Lysobacter korlensis</name>
    <dbReference type="NCBI Taxonomy" id="553636"/>
    <lineage>
        <taxon>Bacteria</taxon>
        <taxon>Pseudomonadati</taxon>
        <taxon>Pseudomonadota</taxon>
        <taxon>Gammaproteobacteria</taxon>
        <taxon>Lysobacterales</taxon>
        <taxon>Lysobacteraceae</taxon>
        <taxon>Lysobacter</taxon>
    </lineage>
</organism>
<dbReference type="RefSeq" id="WP_386675226.1">
    <property type="nucleotide sequence ID" value="NZ_JBHLTG010000009.1"/>
</dbReference>
<keyword evidence="1" id="KW-0732">Signal</keyword>
<evidence type="ECO:0000256" key="1">
    <source>
        <dbReference type="SAM" id="SignalP"/>
    </source>
</evidence>
<dbReference type="NCBIfam" id="NF038114">
    <property type="entry name" value="rightmost"/>
    <property type="match status" value="1"/>
</dbReference>
<feature type="signal peptide" evidence="1">
    <location>
        <begin position="1"/>
        <end position="34"/>
    </location>
</feature>
<protein>
    <submittedName>
        <fullName evidence="2">PxKF domain-containing protein</fullName>
    </submittedName>
</protein>
<comment type="caution">
    <text evidence="2">The sequence shown here is derived from an EMBL/GenBank/DDBJ whole genome shotgun (WGS) entry which is preliminary data.</text>
</comment>
<gene>
    <name evidence="2" type="ORF">ACFFGH_28765</name>
</gene>
<evidence type="ECO:0000313" key="3">
    <source>
        <dbReference type="Proteomes" id="UP001589896"/>
    </source>
</evidence>
<dbReference type="Proteomes" id="UP001589896">
    <property type="component" value="Unassembled WGS sequence"/>
</dbReference>
<feature type="chain" id="PRO_5046790958" evidence="1">
    <location>
        <begin position="35"/>
        <end position="164"/>
    </location>
</feature>
<name>A0ABV6RXZ5_9GAMM</name>
<evidence type="ECO:0000313" key="2">
    <source>
        <dbReference type="EMBL" id="MFC0681844.1"/>
    </source>
</evidence>
<accession>A0ABV6RXZ5</accession>
<dbReference type="EMBL" id="JBHLTG010000009">
    <property type="protein sequence ID" value="MFC0681844.1"/>
    <property type="molecule type" value="Genomic_DNA"/>
</dbReference>
<sequence length="164" mass="18000">MRKRLRKVRRAGFVLALVTIAVAPLTLLPPAAVAEVEAESPWPFSLVPRAAWRGTAPTRQEAGNVVPVEFRVGGYRGLGVLTPHAPISIAVDCESQSPRTVASPPSAPSKGVLTYDWLTDTYTFWWPRAEVWIGTCRQLHLELDDGTVHPVMVYFGESDNVIVP</sequence>
<reference evidence="2 3" key="1">
    <citation type="submission" date="2024-09" db="EMBL/GenBank/DDBJ databases">
        <authorList>
            <person name="Sun Q."/>
            <person name="Mori K."/>
        </authorList>
    </citation>
    <scope>NUCLEOTIDE SEQUENCE [LARGE SCALE GENOMIC DNA]</scope>
    <source>
        <strain evidence="2 3">KCTC 23076</strain>
    </source>
</reference>
<keyword evidence="3" id="KW-1185">Reference proteome</keyword>